<evidence type="ECO:0008006" key="4">
    <source>
        <dbReference type="Google" id="ProtNLM"/>
    </source>
</evidence>
<evidence type="ECO:0000256" key="1">
    <source>
        <dbReference type="SAM" id="Phobius"/>
    </source>
</evidence>
<dbReference type="EMBL" id="NMUH01004789">
    <property type="protein sequence ID" value="MQM10819.1"/>
    <property type="molecule type" value="Genomic_DNA"/>
</dbReference>
<dbReference type="Proteomes" id="UP000652761">
    <property type="component" value="Unassembled WGS sequence"/>
</dbReference>
<feature type="transmembrane region" description="Helical" evidence="1">
    <location>
        <begin position="31"/>
        <end position="49"/>
    </location>
</feature>
<keyword evidence="3" id="KW-1185">Reference proteome</keyword>
<evidence type="ECO:0000313" key="3">
    <source>
        <dbReference type="Proteomes" id="UP000652761"/>
    </source>
</evidence>
<evidence type="ECO:0000313" key="2">
    <source>
        <dbReference type="EMBL" id="MQM10819.1"/>
    </source>
</evidence>
<proteinExistence type="predicted"/>
<protein>
    <recommendedName>
        <fullName evidence="4">Transmembrane protein</fullName>
    </recommendedName>
</protein>
<accession>A0A843WLT6</accession>
<keyword evidence="1" id="KW-0472">Membrane</keyword>
<feature type="transmembrane region" description="Helical" evidence="1">
    <location>
        <begin position="56"/>
        <end position="75"/>
    </location>
</feature>
<keyword evidence="1" id="KW-0812">Transmembrane</keyword>
<keyword evidence="1" id="KW-1133">Transmembrane helix</keyword>
<organism evidence="2 3">
    <name type="scientific">Colocasia esculenta</name>
    <name type="common">Wild taro</name>
    <name type="synonym">Arum esculentum</name>
    <dbReference type="NCBI Taxonomy" id="4460"/>
    <lineage>
        <taxon>Eukaryota</taxon>
        <taxon>Viridiplantae</taxon>
        <taxon>Streptophyta</taxon>
        <taxon>Embryophyta</taxon>
        <taxon>Tracheophyta</taxon>
        <taxon>Spermatophyta</taxon>
        <taxon>Magnoliopsida</taxon>
        <taxon>Liliopsida</taxon>
        <taxon>Araceae</taxon>
        <taxon>Aroideae</taxon>
        <taxon>Colocasieae</taxon>
        <taxon>Colocasia</taxon>
    </lineage>
</organism>
<comment type="caution">
    <text evidence="2">The sequence shown here is derived from an EMBL/GenBank/DDBJ whole genome shotgun (WGS) entry which is preliminary data.</text>
</comment>
<reference evidence="2" key="1">
    <citation type="submission" date="2017-07" db="EMBL/GenBank/DDBJ databases">
        <title>Taro Niue Genome Assembly and Annotation.</title>
        <authorList>
            <person name="Atibalentja N."/>
            <person name="Keating K."/>
            <person name="Fields C.J."/>
        </authorList>
    </citation>
    <scope>NUCLEOTIDE SEQUENCE</scope>
    <source>
        <strain evidence="2">Niue_2</strain>
        <tissue evidence="2">Leaf</tissue>
    </source>
</reference>
<sequence length="132" mass="14618">MLFSSGCSVSCGDTWLFLPDLMEVQDVGACVVRLWSLVVAPVFFASACVDSAGSAGVIFGLTWVVVEAFALFPLLCRDSLSQEFIVRRSWWQFFVPCVASSVSCLRIRGWRRDLRETLVGVWEVESLQNASA</sequence>
<dbReference type="AlphaFoldDB" id="A0A843WLT6"/>
<feature type="transmembrane region" description="Helical" evidence="1">
    <location>
        <begin position="90"/>
        <end position="107"/>
    </location>
</feature>
<name>A0A843WLT6_COLES</name>
<gene>
    <name evidence="2" type="ORF">Taro_043720</name>
</gene>